<feature type="transmembrane region" description="Helical" evidence="6">
    <location>
        <begin position="419"/>
        <end position="444"/>
    </location>
</feature>
<feature type="domain" description="DUF4131" evidence="8">
    <location>
        <begin position="37"/>
        <end position="190"/>
    </location>
</feature>
<dbReference type="NCBIfam" id="TIGR00360">
    <property type="entry name" value="ComEC_N-term"/>
    <property type="match status" value="1"/>
</dbReference>
<feature type="transmembrane region" description="Helical" evidence="6">
    <location>
        <begin position="456"/>
        <end position="473"/>
    </location>
</feature>
<name>A0A2T7BKP6_9BACT</name>
<feature type="transmembrane region" description="Helical" evidence="6">
    <location>
        <begin position="12"/>
        <end position="29"/>
    </location>
</feature>
<dbReference type="InterPro" id="IPR004477">
    <property type="entry name" value="ComEC_N"/>
</dbReference>
<dbReference type="PANTHER" id="PTHR30619:SF1">
    <property type="entry name" value="RECOMBINATION PROTEIN 2"/>
    <property type="match status" value="1"/>
</dbReference>
<organism evidence="9 10">
    <name type="scientific">Chitinophaga parva</name>
    <dbReference type="NCBI Taxonomy" id="2169414"/>
    <lineage>
        <taxon>Bacteria</taxon>
        <taxon>Pseudomonadati</taxon>
        <taxon>Bacteroidota</taxon>
        <taxon>Chitinophagia</taxon>
        <taxon>Chitinophagales</taxon>
        <taxon>Chitinophagaceae</taxon>
        <taxon>Chitinophaga</taxon>
    </lineage>
</organism>
<dbReference type="GO" id="GO:0005886">
    <property type="term" value="C:plasma membrane"/>
    <property type="evidence" value="ECO:0007669"/>
    <property type="project" value="UniProtKB-SubCell"/>
</dbReference>
<feature type="transmembrane region" description="Helical" evidence="6">
    <location>
        <begin position="60"/>
        <end position="82"/>
    </location>
</feature>
<accession>A0A2T7BKP6</accession>
<reference evidence="9 10" key="1">
    <citation type="submission" date="2018-04" db="EMBL/GenBank/DDBJ databases">
        <title>Chitinophaga fuyangensis sp. nov., isolated from soil in a chemical factory.</title>
        <authorList>
            <person name="Chen K."/>
        </authorList>
    </citation>
    <scope>NUCLEOTIDE SEQUENCE [LARGE SCALE GENOMIC DNA]</scope>
    <source>
        <strain evidence="9 10">LY-1</strain>
    </source>
</reference>
<feature type="transmembrane region" description="Helical" evidence="6">
    <location>
        <begin position="256"/>
        <end position="278"/>
    </location>
</feature>
<feature type="transmembrane region" description="Helical" evidence="6">
    <location>
        <begin position="337"/>
        <end position="356"/>
    </location>
</feature>
<keyword evidence="10" id="KW-1185">Reference proteome</keyword>
<keyword evidence="3 6" id="KW-0812">Transmembrane</keyword>
<feature type="transmembrane region" description="Helical" evidence="6">
    <location>
        <begin position="362"/>
        <end position="378"/>
    </location>
</feature>
<evidence type="ECO:0000256" key="2">
    <source>
        <dbReference type="ARBA" id="ARBA00022475"/>
    </source>
</evidence>
<evidence type="ECO:0000259" key="8">
    <source>
        <dbReference type="Pfam" id="PF13567"/>
    </source>
</evidence>
<dbReference type="Pfam" id="PF13567">
    <property type="entry name" value="DUF4131"/>
    <property type="match status" value="1"/>
</dbReference>
<evidence type="ECO:0000256" key="4">
    <source>
        <dbReference type="ARBA" id="ARBA00022989"/>
    </source>
</evidence>
<dbReference type="InterPro" id="IPR025405">
    <property type="entry name" value="DUF4131"/>
</dbReference>
<dbReference type="Pfam" id="PF03772">
    <property type="entry name" value="Competence"/>
    <property type="match status" value="1"/>
</dbReference>
<feature type="transmembrane region" description="Helical" evidence="6">
    <location>
        <begin position="513"/>
        <end position="531"/>
    </location>
</feature>
<keyword evidence="5 6" id="KW-0472">Membrane</keyword>
<dbReference type="Proteomes" id="UP000244450">
    <property type="component" value="Unassembled WGS sequence"/>
</dbReference>
<gene>
    <name evidence="9" type="ORF">DCC81_01825</name>
</gene>
<evidence type="ECO:0000256" key="6">
    <source>
        <dbReference type="SAM" id="Phobius"/>
    </source>
</evidence>
<protein>
    <recommendedName>
        <fullName evidence="11">Competence protein ComEC</fullName>
    </recommendedName>
</protein>
<evidence type="ECO:0000313" key="9">
    <source>
        <dbReference type="EMBL" id="PUZ28248.1"/>
    </source>
</evidence>
<comment type="caution">
    <text evidence="9">The sequence shown here is derived from an EMBL/GenBank/DDBJ whole genome shotgun (WGS) entry which is preliminary data.</text>
</comment>
<evidence type="ECO:0000313" key="10">
    <source>
        <dbReference type="Proteomes" id="UP000244450"/>
    </source>
</evidence>
<feature type="transmembrane region" description="Helical" evidence="6">
    <location>
        <begin position="390"/>
        <end position="413"/>
    </location>
</feature>
<dbReference type="InterPro" id="IPR052159">
    <property type="entry name" value="Competence_DNA_uptake"/>
</dbReference>
<evidence type="ECO:0000256" key="5">
    <source>
        <dbReference type="ARBA" id="ARBA00023136"/>
    </source>
</evidence>
<dbReference type="AlphaFoldDB" id="A0A2T7BKP6"/>
<keyword evidence="4 6" id="KW-1133">Transmembrane helix</keyword>
<keyword evidence="2" id="KW-1003">Cell membrane</keyword>
<evidence type="ECO:0000256" key="3">
    <source>
        <dbReference type="ARBA" id="ARBA00022692"/>
    </source>
</evidence>
<dbReference type="PANTHER" id="PTHR30619">
    <property type="entry name" value="DNA INTERNALIZATION/COMPETENCE PROTEIN COMEC/REC2"/>
    <property type="match status" value="1"/>
</dbReference>
<feature type="transmembrane region" description="Helical" evidence="6">
    <location>
        <begin position="290"/>
        <end position="307"/>
    </location>
</feature>
<evidence type="ECO:0000259" key="7">
    <source>
        <dbReference type="Pfam" id="PF03772"/>
    </source>
</evidence>
<evidence type="ECO:0008006" key="11">
    <source>
        <dbReference type="Google" id="ProtNLM"/>
    </source>
</evidence>
<evidence type="ECO:0000256" key="1">
    <source>
        <dbReference type="ARBA" id="ARBA00004651"/>
    </source>
</evidence>
<feature type="transmembrane region" description="Helical" evidence="6">
    <location>
        <begin position="485"/>
        <end position="506"/>
    </location>
</feature>
<comment type="subcellular location">
    <subcellularLocation>
        <location evidence="1">Cell membrane</location>
        <topology evidence="1">Multi-pass membrane protein</topology>
    </subcellularLocation>
</comment>
<sequence>MFVTTFCKKAPFVRLLLPWILGLLWQWHFPGMHGYQVFTAVLLCALLLGFRYLPLSRQYFLAPLQGLFLFVLVIQTASYVAWRNDVRNNAGWFGRNAPAPLQLVIDAPVQQRPYGFRTTARVVAQYTTQGWQPACGEVQLYAKPAASLHPGDRLVCTDSLQRIQNSGNPGAFDIAGYMAGQHIFHQVWLTPAHTWVVGRTPMPLWQRILAACRQYCVRTFQRYVPSPREAGLAEALLIGYKDDLDKLLVQDYTQAGVVHIIAISGMHLLLLYEALLWLLQALPEKRWSRAVKAALMLAVLWGFALLTGGAASVLRATLMYTFITVERLVVQRYTNRYNLLAASAFLLLCYQPRLLLDVGFQLSYLAVLSLMLFQRGIARLYVPNSRAGRFAWNMTTATLAAQVLTVPVSIYYFHQFPNFFLLANLVAIALSELAMYACILLLAVGWVPLLARATGYALYGLLYAMNTWVQWIGHLPYAVSNGLYLGGWEVALLYAGLLAVATWLLLQYRQAFRWALVCVAMVALLHVARLWQAGRQQLMVVYNIRRHTAIDLVQGRHVTFAGDTDLLQGGGLQQYLLPARLPLQITGQQNLAPAQLVSFAGHRLVIVNAPLPDIWPVKKCKTDYILLSHDPQVDIRQLLQHFDAGRFIFDASCSPAKIRKWKSDCEALTLRFFSVPEQGAFIQNF</sequence>
<dbReference type="EMBL" id="QCYK01000001">
    <property type="protein sequence ID" value="PUZ28248.1"/>
    <property type="molecule type" value="Genomic_DNA"/>
</dbReference>
<feature type="domain" description="ComEC/Rec2-related protein" evidence="7">
    <location>
        <begin position="236"/>
        <end position="505"/>
    </location>
</feature>
<proteinExistence type="predicted"/>